<keyword evidence="2" id="KW-1185">Reference proteome</keyword>
<evidence type="ECO:0000313" key="2">
    <source>
        <dbReference type="Proteomes" id="UP000092460"/>
    </source>
</evidence>
<dbReference type="VEuPathDB" id="VectorBase:GPPI007135"/>
<accession>A0A1B0ASL8</accession>
<dbReference type="EMBL" id="JXJN01002870">
    <property type="status" value="NOT_ANNOTATED_CDS"/>
    <property type="molecule type" value="Genomic_DNA"/>
</dbReference>
<dbReference type="AlphaFoldDB" id="A0A1B0ASL8"/>
<evidence type="ECO:0000313" key="1">
    <source>
        <dbReference type="EnsemblMetazoa" id="GPPI007135-PA"/>
    </source>
</evidence>
<reference evidence="2" key="1">
    <citation type="submission" date="2015-01" db="EMBL/GenBank/DDBJ databases">
        <authorList>
            <person name="Aksoy S."/>
            <person name="Warren W."/>
            <person name="Wilson R.K."/>
        </authorList>
    </citation>
    <scope>NUCLEOTIDE SEQUENCE [LARGE SCALE GENOMIC DNA]</scope>
    <source>
        <strain evidence="2">IAEA</strain>
    </source>
</reference>
<reference evidence="1" key="2">
    <citation type="submission" date="2020-05" db="UniProtKB">
        <authorList>
            <consortium name="EnsemblMetazoa"/>
        </authorList>
    </citation>
    <scope>IDENTIFICATION</scope>
    <source>
        <strain evidence="1">IAEA</strain>
    </source>
</reference>
<proteinExistence type="predicted"/>
<dbReference type="EMBL" id="JXJN01002872">
    <property type="status" value="NOT_ANNOTATED_CDS"/>
    <property type="molecule type" value="Genomic_DNA"/>
</dbReference>
<dbReference type="Proteomes" id="UP000092460">
    <property type="component" value="Unassembled WGS sequence"/>
</dbReference>
<dbReference type="EMBL" id="JXJN01002871">
    <property type="status" value="NOT_ANNOTATED_CDS"/>
    <property type="molecule type" value="Genomic_DNA"/>
</dbReference>
<dbReference type="EnsemblMetazoa" id="GPPI007135-RA">
    <property type="protein sequence ID" value="GPPI007135-PA"/>
    <property type="gene ID" value="GPPI007135"/>
</dbReference>
<organism evidence="1 2">
    <name type="scientific">Glossina palpalis gambiensis</name>
    <dbReference type="NCBI Taxonomy" id="67801"/>
    <lineage>
        <taxon>Eukaryota</taxon>
        <taxon>Metazoa</taxon>
        <taxon>Ecdysozoa</taxon>
        <taxon>Arthropoda</taxon>
        <taxon>Hexapoda</taxon>
        <taxon>Insecta</taxon>
        <taxon>Pterygota</taxon>
        <taxon>Neoptera</taxon>
        <taxon>Endopterygota</taxon>
        <taxon>Diptera</taxon>
        <taxon>Brachycera</taxon>
        <taxon>Muscomorpha</taxon>
        <taxon>Hippoboscoidea</taxon>
        <taxon>Glossinidae</taxon>
        <taxon>Glossina</taxon>
    </lineage>
</organism>
<sequence>MTASDLCSAEYNEIPYVPWLKCARSTSTLKAKIYECLCTCFRGGHNLDETQQDKKNRKFSSTILYLVAFKDSMKQKVTSGKISIILPAILSTENYLHPSGVRGGLTSLNFQVKSPPENNLKLQLRRISSLLLPNRISSEALAAELMRLNHPPIVFRFRTLSSQ</sequence>
<name>A0A1B0ASL8_9MUSC</name>
<protein>
    <submittedName>
        <fullName evidence="1">Uncharacterized protein</fullName>
    </submittedName>
</protein>